<evidence type="ECO:0000256" key="1">
    <source>
        <dbReference type="SAM" id="Phobius"/>
    </source>
</evidence>
<feature type="transmembrane region" description="Helical" evidence="1">
    <location>
        <begin position="42"/>
        <end position="59"/>
    </location>
</feature>
<keyword evidence="1" id="KW-0472">Membrane</keyword>
<feature type="transmembrane region" description="Helical" evidence="1">
    <location>
        <begin position="283"/>
        <end position="300"/>
    </location>
</feature>
<dbReference type="Proteomes" id="UP001206595">
    <property type="component" value="Unassembled WGS sequence"/>
</dbReference>
<sequence length="347" mass="38446">MITYPVDIAILAAYFALIFALLAGIVPSLLEAQKSSNRSSSLFLAFAAIALLATWTYMLKYFHHSYSEWRAIATVIPETLLDSISHWLHNVSLFDDAWRTVSVGAIQWLWSHQLCAFTVSVWTPFLALEAQRRNIPFPWAYMLLGQVVAISFAACLFFAVMAALPLRAAGNIQFNAPVTAFCSAIGIATVLISPYVATSSAFMPNLLTMHAVLIVPLVLPERFLRPYTSRQPLALAAIYLFAAGANFANYLQQMIAVLATSESKNLIQLMFNVLYSHPAQSSIGWDIICVSLFGATWMIADSRSLDRPKSAAHLGVSQKIAYMLFICTPFLSISTTLPLYLAWREIM</sequence>
<evidence type="ECO:0000313" key="2">
    <source>
        <dbReference type="EMBL" id="KAI8578833.1"/>
    </source>
</evidence>
<reference evidence="2" key="2">
    <citation type="journal article" date="2022" name="Proc. Natl. Acad. Sci. U.S.A.">
        <title>Diploid-dominant life cycles characterize the early evolution of Fungi.</title>
        <authorList>
            <person name="Amses K.R."/>
            <person name="Simmons D.R."/>
            <person name="Longcore J.E."/>
            <person name="Mondo S.J."/>
            <person name="Seto K."/>
            <person name="Jeronimo G.H."/>
            <person name="Bonds A.E."/>
            <person name="Quandt C.A."/>
            <person name="Davis W.J."/>
            <person name="Chang Y."/>
            <person name="Federici B.A."/>
            <person name="Kuo A."/>
            <person name="LaButti K."/>
            <person name="Pangilinan J."/>
            <person name="Andreopoulos W."/>
            <person name="Tritt A."/>
            <person name="Riley R."/>
            <person name="Hundley H."/>
            <person name="Johnson J."/>
            <person name="Lipzen A."/>
            <person name="Barry K."/>
            <person name="Lang B.F."/>
            <person name="Cuomo C.A."/>
            <person name="Buchler N.E."/>
            <person name="Grigoriev I.V."/>
            <person name="Spatafora J.W."/>
            <person name="Stajich J.E."/>
            <person name="James T.Y."/>
        </authorList>
    </citation>
    <scope>NUCLEOTIDE SEQUENCE</scope>
    <source>
        <strain evidence="2">AG</strain>
    </source>
</reference>
<dbReference type="InterPro" id="IPR021362">
    <property type="entry name" value="DUF2834"/>
</dbReference>
<keyword evidence="3" id="KW-1185">Reference proteome</keyword>
<keyword evidence="1" id="KW-1133">Transmembrane helix</keyword>
<feature type="transmembrane region" description="Helical" evidence="1">
    <location>
        <begin position="320"/>
        <end position="343"/>
    </location>
</feature>
<organism evidence="2 3">
    <name type="scientific">Umbelopsis ramanniana AG</name>
    <dbReference type="NCBI Taxonomy" id="1314678"/>
    <lineage>
        <taxon>Eukaryota</taxon>
        <taxon>Fungi</taxon>
        <taxon>Fungi incertae sedis</taxon>
        <taxon>Mucoromycota</taxon>
        <taxon>Mucoromycotina</taxon>
        <taxon>Umbelopsidomycetes</taxon>
        <taxon>Umbelopsidales</taxon>
        <taxon>Umbelopsidaceae</taxon>
        <taxon>Umbelopsis</taxon>
    </lineage>
</organism>
<dbReference type="AlphaFoldDB" id="A0AAD5E7E7"/>
<dbReference type="Pfam" id="PF11196">
    <property type="entry name" value="DUF2834"/>
    <property type="match status" value="1"/>
</dbReference>
<comment type="caution">
    <text evidence="2">The sequence shown here is derived from an EMBL/GenBank/DDBJ whole genome shotgun (WGS) entry which is preliminary data.</text>
</comment>
<keyword evidence="1" id="KW-0812">Transmembrane</keyword>
<dbReference type="EMBL" id="MU620925">
    <property type="protein sequence ID" value="KAI8578833.1"/>
    <property type="molecule type" value="Genomic_DNA"/>
</dbReference>
<reference evidence="2" key="1">
    <citation type="submission" date="2021-06" db="EMBL/GenBank/DDBJ databases">
        <authorList>
            <consortium name="DOE Joint Genome Institute"/>
            <person name="Mondo S.J."/>
            <person name="Amses K.R."/>
            <person name="Simmons D.R."/>
            <person name="Longcore J.E."/>
            <person name="Seto K."/>
            <person name="Alves G.H."/>
            <person name="Bonds A.E."/>
            <person name="Quandt C.A."/>
            <person name="Davis W.J."/>
            <person name="Chang Y."/>
            <person name="Letcher P.M."/>
            <person name="Powell M.J."/>
            <person name="Kuo A."/>
            <person name="Labutti K."/>
            <person name="Pangilinan J."/>
            <person name="Andreopoulos W."/>
            <person name="Tritt A."/>
            <person name="Riley R."/>
            <person name="Hundley H."/>
            <person name="Johnson J."/>
            <person name="Lipzen A."/>
            <person name="Barry K."/>
            <person name="Berbee M.L."/>
            <person name="Buchler N.E."/>
            <person name="Grigoriev I.V."/>
            <person name="Spatafora J.W."/>
            <person name="Stajich J.E."/>
            <person name="James T.Y."/>
        </authorList>
    </citation>
    <scope>NUCLEOTIDE SEQUENCE</scope>
    <source>
        <strain evidence="2">AG</strain>
    </source>
</reference>
<feature type="transmembrane region" description="Helical" evidence="1">
    <location>
        <begin position="139"/>
        <end position="164"/>
    </location>
</feature>
<proteinExistence type="predicted"/>
<accession>A0AAD5E7E7</accession>
<name>A0AAD5E7E7_UMBRA</name>
<protein>
    <submittedName>
        <fullName evidence="2">Uncharacterized protein</fullName>
    </submittedName>
</protein>
<feature type="transmembrane region" description="Helical" evidence="1">
    <location>
        <begin position="6"/>
        <end position="30"/>
    </location>
</feature>
<evidence type="ECO:0000313" key="3">
    <source>
        <dbReference type="Proteomes" id="UP001206595"/>
    </source>
</evidence>
<dbReference type="GeneID" id="75914981"/>
<feature type="transmembrane region" description="Helical" evidence="1">
    <location>
        <begin position="176"/>
        <end position="196"/>
    </location>
</feature>
<feature type="transmembrane region" description="Helical" evidence="1">
    <location>
        <begin position="232"/>
        <end position="251"/>
    </location>
</feature>
<gene>
    <name evidence="2" type="ORF">K450DRAFT_244756</name>
</gene>
<feature type="transmembrane region" description="Helical" evidence="1">
    <location>
        <begin position="202"/>
        <end position="220"/>
    </location>
</feature>
<dbReference type="RefSeq" id="XP_051443837.1">
    <property type="nucleotide sequence ID" value="XM_051589636.1"/>
</dbReference>